<dbReference type="RefSeq" id="WP_085549227.1">
    <property type="nucleotide sequence ID" value="NZ_FXAR01000003.1"/>
</dbReference>
<evidence type="ECO:0000256" key="1">
    <source>
        <dbReference type="SAM" id="MobiDB-lite"/>
    </source>
</evidence>
<dbReference type="Proteomes" id="UP000193309">
    <property type="component" value="Unassembled WGS sequence"/>
</dbReference>
<feature type="compositionally biased region" description="Basic and acidic residues" evidence="1">
    <location>
        <begin position="102"/>
        <end position="125"/>
    </location>
</feature>
<protein>
    <submittedName>
        <fullName evidence="2">Uncharacterized protein</fullName>
    </submittedName>
</protein>
<evidence type="ECO:0000313" key="3">
    <source>
        <dbReference type="Proteomes" id="UP000193309"/>
    </source>
</evidence>
<feature type="region of interest" description="Disordered" evidence="1">
    <location>
        <begin position="84"/>
        <end position="125"/>
    </location>
</feature>
<organism evidence="2 3">
    <name type="scientific">Corynebacterium pollutisoli</name>
    <dbReference type="NCBI Taxonomy" id="1610489"/>
    <lineage>
        <taxon>Bacteria</taxon>
        <taxon>Bacillati</taxon>
        <taxon>Actinomycetota</taxon>
        <taxon>Actinomycetes</taxon>
        <taxon>Mycobacteriales</taxon>
        <taxon>Corynebacteriaceae</taxon>
        <taxon>Corynebacterium</taxon>
    </lineage>
</organism>
<dbReference type="EMBL" id="FXAR01000003">
    <property type="protein sequence ID" value="SMG20425.1"/>
    <property type="molecule type" value="Genomic_DNA"/>
</dbReference>
<gene>
    <name evidence="2" type="ORF">SAMN06295981_1084</name>
</gene>
<dbReference type="OrthoDB" id="4411139at2"/>
<evidence type="ECO:0000313" key="2">
    <source>
        <dbReference type="EMBL" id="SMG20425.1"/>
    </source>
</evidence>
<keyword evidence="3" id="KW-1185">Reference proteome</keyword>
<sequence length="125" mass="13056">MLHGLDGLDGIGDLRLDLGDDQFHLEGGPGETVTLADAGGTTVYADLDGDGVVDHISSLHADGGFDVFTADPHRAAWGLAVPDPVRTPAEEPLSWGLGPETTPEKVTDGPGKTLEKAGWHRIEHG</sequence>
<name>A0A1X7IZ42_9CORY</name>
<reference evidence="3" key="1">
    <citation type="submission" date="2017-04" db="EMBL/GenBank/DDBJ databases">
        <authorList>
            <person name="Varghese N."/>
            <person name="Submissions S."/>
        </authorList>
    </citation>
    <scope>NUCLEOTIDE SEQUENCE [LARGE SCALE GENOMIC DNA]</scope>
    <source>
        <strain evidence="3">VDS</strain>
    </source>
</reference>
<accession>A0A1X7IZ42</accession>
<dbReference type="STRING" id="1610489.SAMN06295981_1084"/>
<dbReference type="AlphaFoldDB" id="A0A1X7IZ42"/>
<proteinExistence type="predicted"/>